<protein>
    <submittedName>
        <fullName evidence="8">DoxX family protein</fullName>
    </submittedName>
</protein>
<comment type="caution">
    <text evidence="8">The sequence shown here is derived from an EMBL/GenBank/DDBJ whole genome shotgun (WGS) entry which is preliminary data.</text>
</comment>
<feature type="transmembrane region" description="Helical" evidence="7">
    <location>
        <begin position="94"/>
        <end position="115"/>
    </location>
</feature>
<dbReference type="GO" id="GO:0005886">
    <property type="term" value="C:plasma membrane"/>
    <property type="evidence" value="ECO:0007669"/>
    <property type="project" value="UniProtKB-SubCell"/>
</dbReference>
<dbReference type="AlphaFoldDB" id="A0A931NH89"/>
<keyword evidence="9" id="KW-1185">Reference proteome</keyword>
<sequence>MAAPALIRRALHGLEWLQGLEAPLLLLARLHVAWVFFASGLTKLRNWETTLTLFTDDYHVPLLPPEAAAWAGTAGELLLPPLLVLGLLDRVPALGLLVVNAVAVLSLPDIAPAAWAQHQLWGVLLVVVAVRGPGAWALPSFWRRIAASAPR</sequence>
<dbReference type="RefSeq" id="WP_198109861.1">
    <property type="nucleotide sequence ID" value="NZ_JAEDAK010000002.1"/>
</dbReference>
<organism evidence="8 9">
    <name type="scientific">Inhella proteolytica</name>
    <dbReference type="NCBI Taxonomy" id="2795029"/>
    <lineage>
        <taxon>Bacteria</taxon>
        <taxon>Pseudomonadati</taxon>
        <taxon>Pseudomonadota</taxon>
        <taxon>Betaproteobacteria</taxon>
        <taxon>Burkholderiales</taxon>
        <taxon>Sphaerotilaceae</taxon>
        <taxon>Inhella</taxon>
    </lineage>
</organism>
<feature type="transmembrane region" description="Helical" evidence="7">
    <location>
        <begin position="121"/>
        <end position="142"/>
    </location>
</feature>
<evidence type="ECO:0000256" key="2">
    <source>
        <dbReference type="ARBA" id="ARBA00006679"/>
    </source>
</evidence>
<dbReference type="EMBL" id="JAEDAK010000002">
    <property type="protein sequence ID" value="MBH9576260.1"/>
    <property type="molecule type" value="Genomic_DNA"/>
</dbReference>
<evidence type="ECO:0000256" key="1">
    <source>
        <dbReference type="ARBA" id="ARBA00004651"/>
    </source>
</evidence>
<dbReference type="PANTHER" id="PTHR33452:SF1">
    <property type="entry name" value="INNER MEMBRANE PROTEIN YPHA-RELATED"/>
    <property type="match status" value="1"/>
</dbReference>
<comment type="subcellular location">
    <subcellularLocation>
        <location evidence="1">Cell membrane</location>
        <topology evidence="1">Multi-pass membrane protein</topology>
    </subcellularLocation>
</comment>
<dbReference type="InterPro" id="IPR051907">
    <property type="entry name" value="DoxX-like_oxidoreductase"/>
</dbReference>
<comment type="similarity">
    <text evidence="2">Belongs to the DoxX family.</text>
</comment>
<evidence type="ECO:0000256" key="7">
    <source>
        <dbReference type="SAM" id="Phobius"/>
    </source>
</evidence>
<gene>
    <name evidence="8" type="ORF">I7X39_04990</name>
</gene>
<keyword evidence="6 7" id="KW-0472">Membrane</keyword>
<proteinExistence type="inferred from homology"/>
<name>A0A931NH89_9BURK</name>
<evidence type="ECO:0000313" key="9">
    <source>
        <dbReference type="Proteomes" id="UP000613266"/>
    </source>
</evidence>
<dbReference type="PANTHER" id="PTHR33452">
    <property type="entry name" value="OXIDOREDUCTASE CATD-RELATED"/>
    <property type="match status" value="1"/>
</dbReference>
<keyword evidence="4 7" id="KW-0812">Transmembrane</keyword>
<reference evidence="8" key="1">
    <citation type="submission" date="2020-12" db="EMBL/GenBank/DDBJ databases">
        <title>The genome sequence of Inhella sp. 1Y17.</title>
        <authorList>
            <person name="Liu Y."/>
        </authorList>
    </citation>
    <scope>NUCLEOTIDE SEQUENCE</scope>
    <source>
        <strain evidence="8">1Y17</strain>
    </source>
</reference>
<keyword evidence="3" id="KW-1003">Cell membrane</keyword>
<evidence type="ECO:0000256" key="4">
    <source>
        <dbReference type="ARBA" id="ARBA00022692"/>
    </source>
</evidence>
<dbReference type="InterPro" id="IPR032808">
    <property type="entry name" value="DoxX"/>
</dbReference>
<evidence type="ECO:0000256" key="6">
    <source>
        <dbReference type="ARBA" id="ARBA00023136"/>
    </source>
</evidence>
<keyword evidence="5 7" id="KW-1133">Transmembrane helix</keyword>
<evidence type="ECO:0000256" key="5">
    <source>
        <dbReference type="ARBA" id="ARBA00022989"/>
    </source>
</evidence>
<accession>A0A931NH89</accession>
<evidence type="ECO:0000256" key="3">
    <source>
        <dbReference type="ARBA" id="ARBA00022475"/>
    </source>
</evidence>
<evidence type="ECO:0000313" key="8">
    <source>
        <dbReference type="EMBL" id="MBH9576260.1"/>
    </source>
</evidence>
<dbReference type="Proteomes" id="UP000613266">
    <property type="component" value="Unassembled WGS sequence"/>
</dbReference>
<dbReference type="Pfam" id="PF07681">
    <property type="entry name" value="DoxX"/>
    <property type="match status" value="1"/>
</dbReference>